<evidence type="ECO:0000313" key="5">
    <source>
        <dbReference type="Proteomes" id="UP001649381"/>
    </source>
</evidence>
<keyword evidence="3" id="KW-1133">Transmembrane helix</keyword>
<evidence type="ECO:0000256" key="1">
    <source>
        <dbReference type="ARBA" id="ARBA00004241"/>
    </source>
</evidence>
<keyword evidence="3" id="KW-0472">Membrane</keyword>
<comment type="subcellular location">
    <subcellularLocation>
        <location evidence="1">Cell surface</location>
    </subcellularLocation>
</comment>
<dbReference type="Proteomes" id="UP001649381">
    <property type="component" value="Unassembled WGS sequence"/>
</dbReference>
<keyword evidence="5" id="KW-1185">Reference proteome</keyword>
<dbReference type="InterPro" id="IPR045584">
    <property type="entry name" value="Pilin-like"/>
</dbReference>
<dbReference type="Pfam" id="PF07963">
    <property type="entry name" value="N_methyl"/>
    <property type="match status" value="1"/>
</dbReference>
<dbReference type="EMBL" id="JAKIJS010000001">
    <property type="protein sequence ID" value="MCF6138109.1"/>
    <property type="molecule type" value="Genomic_DNA"/>
</dbReference>
<comment type="caution">
    <text evidence="4">The sequence shown here is derived from an EMBL/GenBank/DDBJ whole genome shotgun (WGS) entry which is preliminary data.</text>
</comment>
<evidence type="ECO:0000256" key="2">
    <source>
        <dbReference type="ARBA" id="ARBA00023287"/>
    </source>
</evidence>
<evidence type="ECO:0000313" key="4">
    <source>
        <dbReference type="EMBL" id="MCF6138109.1"/>
    </source>
</evidence>
<keyword evidence="3" id="KW-0812">Transmembrane</keyword>
<keyword evidence="2" id="KW-0178">Competence</keyword>
<dbReference type="NCBIfam" id="TIGR02532">
    <property type="entry name" value="IV_pilin_GFxxxE"/>
    <property type="match status" value="1"/>
</dbReference>
<proteinExistence type="predicted"/>
<gene>
    <name evidence="4" type="ORF">L2716_10270</name>
</gene>
<dbReference type="RefSeq" id="WP_236334267.1">
    <property type="nucleotide sequence ID" value="NZ_JAKIJS010000001.1"/>
</dbReference>
<dbReference type="PROSITE" id="PS00409">
    <property type="entry name" value="PROKAR_NTER_METHYL"/>
    <property type="match status" value="1"/>
</dbReference>
<name>A0ABS9GZE1_9BACL</name>
<organism evidence="4 5">
    <name type="scientific">Pseudalkalibacillus berkeleyi</name>
    <dbReference type="NCBI Taxonomy" id="1069813"/>
    <lineage>
        <taxon>Bacteria</taxon>
        <taxon>Bacillati</taxon>
        <taxon>Bacillota</taxon>
        <taxon>Bacilli</taxon>
        <taxon>Bacillales</taxon>
        <taxon>Fictibacillaceae</taxon>
        <taxon>Pseudalkalibacillus</taxon>
    </lineage>
</organism>
<feature type="transmembrane region" description="Helical" evidence="3">
    <location>
        <begin position="7"/>
        <end position="26"/>
    </location>
</feature>
<reference evidence="4 5" key="1">
    <citation type="submission" date="2022-01" db="EMBL/GenBank/DDBJ databases">
        <title>Alkalihalobacillus sp. EGI L200015, a novel bacterium isolated from a salt lake sediment.</title>
        <authorList>
            <person name="Gao L."/>
            <person name="Fang B.-Z."/>
            <person name="Li W.-J."/>
        </authorList>
    </citation>
    <scope>NUCLEOTIDE SEQUENCE [LARGE SCALE GENOMIC DNA]</scope>
    <source>
        <strain evidence="4 5">KCTC 12718</strain>
    </source>
</reference>
<dbReference type="SUPFAM" id="SSF54523">
    <property type="entry name" value="Pili subunits"/>
    <property type="match status" value="1"/>
</dbReference>
<dbReference type="InterPro" id="IPR012902">
    <property type="entry name" value="N_methyl_site"/>
</dbReference>
<evidence type="ECO:0000256" key="3">
    <source>
        <dbReference type="SAM" id="Phobius"/>
    </source>
</evidence>
<accession>A0ABS9GZE1</accession>
<protein>
    <submittedName>
        <fullName evidence="4">Type II secretion system GspH family protein</fullName>
    </submittedName>
</protein>
<sequence>MKNQKGMSLIEVLVTIVIIGIVFTLISQTTSYVTTATQLHDRKAEAISIAERTLNEALENKPKDNFATSEGPYSVKGYVKSKPGTINQSNKVVLSGIYIDKKDKGGLELESLEQVIITVVVSWGN</sequence>